<dbReference type="InterPro" id="IPR027417">
    <property type="entry name" value="P-loop_NTPase"/>
</dbReference>
<protein>
    <submittedName>
        <fullName evidence="1">AAA family ATPase</fullName>
    </submittedName>
</protein>
<organism evidence="1 2">
    <name type="scientific">Paenibacillus soyae</name>
    <dbReference type="NCBI Taxonomy" id="2969249"/>
    <lineage>
        <taxon>Bacteria</taxon>
        <taxon>Bacillati</taxon>
        <taxon>Bacillota</taxon>
        <taxon>Bacilli</taxon>
        <taxon>Bacillales</taxon>
        <taxon>Paenibacillaceae</taxon>
        <taxon>Paenibacillus</taxon>
    </lineage>
</organism>
<accession>A0A9X2MTB4</accession>
<name>A0A9X2MTB4_9BACL</name>
<evidence type="ECO:0000313" key="2">
    <source>
        <dbReference type="Proteomes" id="UP001141950"/>
    </source>
</evidence>
<evidence type="ECO:0000313" key="1">
    <source>
        <dbReference type="EMBL" id="MCR2807673.1"/>
    </source>
</evidence>
<comment type="caution">
    <text evidence="1">The sequence shown here is derived from an EMBL/GenBank/DDBJ whole genome shotgun (WGS) entry which is preliminary data.</text>
</comment>
<dbReference type="RefSeq" id="WP_257452354.1">
    <property type="nucleotide sequence ID" value="NZ_JANIPJ010000031.1"/>
</dbReference>
<sequence>MSKLVFFLGGAGAGKTTVAKALARRSHAALFDMDTLLRPAAEAVMTLSGLDPNDRDSALYKTRCRDLGYRITMDTALENAELGTDAYIIGPFTRETDDPEWLESELSRIGATLDNVEVKVIFVELPGESFYRERILRRGSALDAWKLDNWDEFSRSLAPRGVSWPIPESSILRFDNSGELSEDKLTLLARFIEKTDVFNVYDEETPPR</sequence>
<dbReference type="Proteomes" id="UP001141950">
    <property type="component" value="Unassembled WGS sequence"/>
</dbReference>
<keyword evidence="2" id="KW-1185">Reference proteome</keyword>
<reference evidence="1" key="1">
    <citation type="submission" date="2022-08" db="EMBL/GenBank/DDBJ databases">
        <title>The genomic sequence of strain Paenibacillus sp. SCIV0701.</title>
        <authorList>
            <person name="Zhao H."/>
        </authorList>
    </citation>
    <scope>NUCLEOTIDE SEQUENCE</scope>
    <source>
        <strain evidence="1">SCIV0701</strain>
    </source>
</reference>
<dbReference type="AlphaFoldDB" id="A0A9X2MTB4"/>
<dbReference type="EMBL" id="JANIPJ010000031">
    <property type="protein sequence ID" value="MCR2807673.1"/>
    <property type="molecule type" value="Genomic_DNA"/>
</dbReference>
<proteinExistence type="predicted"/>
<dbReference type="Gene3D" id="3.40.50.300">
    <property type="entry name" value="P-loop containing nucleotide triphosphate hydrolases"/>
    <property type="match status" value="1"/>
</dbReference>
<dbReference type="SUPFAM" id="SSF52540">
    <property type="entry name" value="P-loop containing nucleoside triphosphate hydrolases"/>
    <property type="match status" value="1"/>
</dbReference>
<gene>
    <name evidence="1" type="ORF">NQZ67_27660</name>
</gene>